<name>A0A2U2JAC3_9FLAO</name>
<evidence type="ECO:0000256" key="1">
    <source>
        <dbReference type="SAM" id="MobiDB-lite"/>
    </source>
</evidence>
<feature type="region of interest" description="Disordered" evidence="1">
    <location>
        <begin position="88"/>
        <end position="117"/>
    </location>
</feature>
<dbReference type="AlphaFoldDB" id="A0A2U2JAC3"/>
<dbReference type="NCBIfam" id="TIGR01444">
    <property type="entry name" value="fkbM_fam"/>
    <property type="match status" value="1"/>
</dbReference>
<dbReference type="PANTHER" id="PTHR36973:SF4">
    <property type="entry name" value="NODULATION PROTEIN"/>
    <property type="match status" value="1"/>
</dbReference>
<dbReference type="RefSeq" id="WP_109404832.1">
    <property type="nucleotide sequence ID" value="NZ_QFFG01000003.1"/>
</dbReference>
<dbReference type="InterPro" id="IPR029063">
    <property type="entry name" value="SAM-dependent_MTases_sf"/>
</dbReference>
<accession>A0A2U2JAC3</accession>
<dbReference type="InterPro" id="IPR053188">
    <property type="entry name" value="FkbM_Methyltransferase"/>
</dbReference>
<dbReference type="SUPFAM" id="SSF53335">
    <property type="entry name" value="S-adenosyl-L-methionine-dependent methyltransferases"/>
    <property type="match status" value="1"/>
</dbReference>
<reference evidence="3 4" key="1">
    <citation type="submission" date="2018-05" db="EMBL/GenBank/DDBJ databases">
        <title>Polaribacter aquimarinus sp. nov., isolated from sediment in a sediment of sea.</title>
        <authorList>
            <person name="Lu D."/>
        </authorList>
    </citation>
    <scope>NUCLEOTIDE SEQUENCE [LARGE SCALE GENOMIC DNA]</scope>
    <source>
        <strain evidence="3 4">ZY113</strain>
    </source>
</reference>
<evidence type="ECO:0000313" key="3">
    <source>
        <dbReference type="EMBL" id="PWG05288.1"/>
    </source>
</evidence>
<dbReference type="InterPro" id="IPR006342">
    <property type="entry name" value="FkbM_mtfrase"/>
</dbReference>
<dbReference type="Pfam" id="PF05050">
    <property type="entry name" value="Methyltransf_21"/>
    <property type="match status" value="1"/>
</dbReference>
<keyword evidence="4" id="KW-1185">Reference proteome</keyword>
<proteinExistence type="predicted"/>
<feature type="domain" description="Methyltransferase FkbM" evidence="2">
    <location>
        <begin position="24"/>
        <end position="209"/>
    </location>
</feature>
<dbReference type="PANTHER" id="PTHR36973">
    <property type="entry name" value="SLL1456 PROTEIN-RELATED"/>
    <property type="match status" value="1"/>
</dbReference>
<dbReference type="GO" id="GO:0008171">
    <property type="term" value="F:O-methyltransferase activity"/>
    <property type="evidence" value="ECO:0007669"/>
    <property type="project" value="TreeGrafter"/>
</dbReference>
<gene>
    <name evidence="3" type="ORF">DIS07_08610</name>
</gene>
<feature type="compositionally biased region" description="Polar residues" evidence="1">
    <location>
        <begin position="104"/>
        <end position="113"/>
    </location>
</feature>
<comment type="caution">
    <text evidence="3">The sequence shown here is derived from an EMBL/GenBank/DDBJ whole genome shotgun (WGS) entry which is preliminary data.</text>
</comment>
<dbReference type="Proteomes" id="UP000245670">
    <property type="component" value="Unassembled WGS sequence"/>
</dbReference>
<dbReference type="OrthoDB" id="9812600at2"/>
<organism evidence="3 4">
    <name type="scientific">Polaribacter aquimarinus</name>
    <dbReference type="NCBI Taxonomy" id="2100726"/>
    <lineage>
        <taxon>Bacteria</taxon>
        <taxon>Pseudomonadati</taxon>
        <taxon>Bacteroidota</taxon>
        <taxon>Flavobacteriia</taxon>
        <taxon>Flavobacteriales</taxon>
        <taxon>Flavobacteriaceae</taxon>
    </lineage>
</organism>
<evidence type="ECO:0000313" key="4">
    <source>
        <dbReference type="Proteomes" id="UP000245670"/>
    </source>
</evidence>
<dbReference type="Gene3D" id="3.40.50.150">
    <property type="entry name" value="Vaccinia Virus protein VP39"/>
    <property type="match status" value="1"/>
</dbReference>
<dbReference type="EMBL" id="QFFG01000003">
    <property type="protein sequence ID" value="PWG05288.1"/>
    <property type="molecule type" value="Genomic_DNA"/>
</dbReference>
<evidence type="ECO:0000259" key="2">
    <source>
        <dbReference type="Pfam" id="PF05050"/>
    </source>
</evidence>
<protein>
    <recommendedName>
        <fullName evidence="2">Methyltransferase FkbM domain-containing protein</fullName>
    </recommendedName>
</protein>
<sequence length="267" mass="30492">MKLELHEKVLTNLFNINNNLTFFDIGACEGLSSVRYLNIFKKSNIYAFEPIPNNFSKVLKNKNKYNLDNLHPHEIGLSSRKGTATFYVSSGKPPNRDTPDDNSTDFGNKSSSLFKPGKTKEVHPWLEFKESITIKTNTLENFCSEKKVKTIDFIHMDVQGAELMVLQGANSMLKNVKSIWLEVEKVPLYEGQALKSDIEEFLINNNFKLILSKVNHIAGDQFWVRQDYFDKLSHKTKSHLNSVSKKVVFKSNLSSVIGKIKDSIKKK</sequence>